<reference evidence="1" key="1">
    <citation type="submission" date="2021-05" db="EMBL/GenBank/DDBJ databases">
        <authorList>
            <person name="Alioto T."/>
            <person name="Alioto T."/>
            <person name="Gomez Garrido J."/>
        </authorList>
    </citation>
    <scope>NUCLEOTIDE SEQUENCE</scope>
</reference>
<proteinExistence type="predicted"/>
<dbReference type="AlphaFoldDB" id="A0A8D8JBI1"/>
<dbReference type="EMBL" id="HBUE01098675">
    <property type="protein sequence ID" value="CAG6484167.1"/>
    <property type="molecule type" value="Transcribed_RNA"/>
</dbReference>
<name>A0A8D8JBI1_CULPI</name>
<dbReference type="EMBL" id="HBUE01283658">
    <property type="protein sequence ID" value="CAG6570359.1"/>
    <property type="molecule type" value="Transcribed_RNA"/>
</dbReference>
<accession>A0A8D8JBI1</accession>
<protein>
    <submittedName>
        <fullName evidence="1">(northern house mosquito) hypothetical protein</fullName>
    </submittedName>
</protein>
<dbReference type="EMBL" id="HBUE01178097">
    <property type="protein sequence ID" value="CAG6518812.1"/>
    <property type="molecule type" value="Transcribed_RNA"/>
</dbReference>
<evidence type="ECO:0000313" key="1">
    <source>
        <dbReference type="EMBL" id="CAG6570359.1"/>
    </source>
</evidence>
<organism evidence="1">
    <name type="scientific">Culex pipiens</name>
    <name type="common">House mosquito</name>
    <dbReference type="NCBI Taxonomy" id="7175"/>
    <lineage>
        <taxon>Eukaryota</taxon>
        <taxon>Metazoa</taxon>
        <taxon>Ecdysozoa</taxon>
        <taxon>Arthropoda</taxon>
        <taxon>Hexapoda</taxon>
        <taxon>Insecta</taxon>
        <taxon>Pterygota</taxon>
        <taxon>Neoptera</taxon>
        <taxon>Endopterygota</taxon>
        <taxon>Diptera</taxon>
        <taxon>Nematocera</taxon>
        <taxon>Culicoidea</taxon>
        <taxon>Culicidae</taxon>
        <taxon>Culicinae</taxon>
        <taxon>Culicini</taxon>
        <taxon>Culex</taxon>
        <taxon>Culex</taxon>
    </lineage>
</organism>
<sequence>MAFQSLKINYCSPSSKGSRVPPDGITNYLTVEKQKRSQTRIPQNKCRQFFLRNVPQTSDHFKLFMRWIDSSVSDDPRTLEKDRFSKQLRARYVPPPCLCQPLPFLVSFF</sequence>